<comment type="subcellular location">
    <subcellularLocation>
        <location evidence="1">Nucleus</location>
    </subcellularLocation>
</comment>
<keyword evidence="5" id="KW-1185">Reference proteome</keyword>
<evidence type="ECO:0000256" key="1">
    <source>
        <dbReference type="ARBA" id="ARBA00004123"/>
    </source>
</evidence>
<evidence type="ECO:0000256" key="3">
    <source>
        <dbReference type="SAM" id="MobiDB-lite"/>
    </source>
</evidence>
<dbReference type="InterPro" id="IPR040308">
    <property type="entry name" value="HAPR1"/>
</dbReference>
<evidence type="ECO:0000313" key="5">
    <source>
        <dbReference type="Proteomes" id="UP001374579"/>
    </source>
</evidence>
<protein>
    <submittedName>
        <fullName evidence="4">Uncharacterized protein</fullName>
    </submittedName>
</protein>
<comment type="caution">
    <text evidence="4">The sequence shown here is derived from an EMBL/GenBank/DDBJ whole genome shotgun (WGS) entry which is preliminary data.</text>
</comment>
<keyword evidence="2" id="KW-0539">Nucleus</keyword>
<evidence type="ECO:0000256" key="2">
    <source>
        <dbReference type="ARBA" id="ARBA00023242"/>
    </source>
</evidence>
<reference evidence="4 5" key="1">
    <citation type="submission" date="2024-02" db="EMBL/GenBank/DDBJ databases">
        <title>Chromosome-scale genome assembly of the rough periwinkle Littorina saxatilis.</title>
        <authorList>
            <person name="De Jode A."/>
            <person name="Faria R."/>
            <person name="Formenti G."/>
            <person name="Sims Y."/>
            <person name="Smith T.P."/>
            <person name="Tracey A."/>
            <person name="Wood J.M.D."/>
            <person name="Zagrodzka Z.B."/>
            <person name="Johannesson K."/>
            <person name="Butlin R.K."/>
            <person name="Leder E.H."/>
        </authorList>
    </citation>
    <scope>NUCLEOTIDE SEQUENCE [LARGE SCALE GENOMIC DNA]</scope>
    <source>
        <strain evidence="4">Snail1</strain>
        <tissue evidence="4">Muscle</tissue>
    </source>
</reference>
<dbReference type="Proteomes" id="UP001374579">
    <property type="component" value="Unassembled WGS sequence"/>
</dbReference>
<sequence>MHQSEDQEQDQQPENWLGAFELECLDHLQSEPNLEEKLLCEKDLAEQHLFVNFQNSATAIAQLYKDRHQVVWLPFQTAALAVTNMYKESVNRIQHCVELGQQTGRYSRNRDIVAWARKKRRHIRRDELLAFLSGKAPPCKGRLNSASGSKRHNVSHERNLPRHPLGHNLAAPDNVDVDLGTFQQALALQGLNGAMSNISMGYHGHNAGAQPVGSVEDLNHFIHEEVLRHHEHRKRSTQSQDCVLDSPARKRSRLL</sequence>
<gene>
    <name evidence="4" type="ORF">V1264_011256</name>
</gene>
<proteinExistence type="predicted"/>
<dbReference type="PANTHER" id="PTHR31624:SF4">
    <property type="entry name" value="CHROMOSOME 16 OPEN READING FRAME 72"/>
    <property type="match status" value="1"/>
</dbReference>
<name>A0AAN9BUA7_9CAEN</name>
<feature type="region of interest" description="Disordered" evidence="3">
    <location>
        <begin position="140"/>
        <end position="166"/>
    </location>
</feature>
<organism evidence="4 5">
    <name type="scientific">Littorina saxatilis</name>
    <dbReference type="NCBI Taxonomy" id="31220"/>
    <lineage>
        <taxon>Eukaryota</taxon>
        <taxon>Metazoa</taxon>
        <taxon>Spiralia</taxon>
        <taxon>Lophotrochozoa</taxon>
        <taxon>Mollusca</taxon>
        <taxon>Gastropoda</taxon>
        <taxon>Caenogastropoda</taxon>
        <taxon>Littorinimorpha</taxon>
        <taxon>Littorinoidea</taxon>
        <taxon>Littorinidae</taxon>
        <taxon>Littorina</taxon>
    </lineage>
</organism>
<evidence type="ECO:0000313" key="4">
    <source>
        <dbReference type="EMBL" id="KAK7111657.1"/>
    </source>
</evidence>
<dbReference type="AlphaFoldDB" id="A0AAN9BUA7"/>
<dbReference type="EMBL" id="JBAMIC010000002">
    <property type="protein sequence ID" value="KAK7111657.1"/>
    <property type="molecule type" value="Genomic_DNA"/>
</dbReference>
<dbReference type="Pfam" id="PF15251">
    <property type="entry name" value="TAPR1-like"/>
    <property type="match status" value="1"/>
</dbReference>
<feature type="region of interest" description="Disordered" evidence="3">
    <location>
        <begin position="229"/>
        <end position="255"/>
    </location>
</feature>
<accession>A0AAN9BUA7</accession>
<dbReference type="GO" id="GO:0005634">
    <property type="term" value="C:nucleus"/>
    <property type="evidence" value="ECO:0007669"/>
    <property type="project" value="UniProtKB-SubCell"/>
</dbReference>
<dbReference type="InterPro" id="IPR029196">
    <property type="entry name" value="HAPSTR1-like"/>
</dbReference>
<dbReference type="PANTHER" id="PTHR31624">
    <property type="entry name" value="UPF0472 PROTEIN C16ORF72"/>
    <property type="match status" value="1"/>
</dbReference>